<dbReference type="EMBL" id="CAJPIZ010021209">
    <property type="protein sequence ID" value="CAG2117543.1"/>
    <property type="molecule type" value="Genomic_DNA"/>
</dbReference>
<dbReference type="PANTHER" id="PTHR44303:SF2">
    <property type="entry name" value="DNAJ HOMOLOG SUBFAMILY C MEMBER 16"/>
    <property type="match status" value="1"/>
</dbReference>
<feature type="domain" description="J" evidence="7">
    <location>
        <begin position="25"/>
        <end position="89"/>
    </location>
</feature>
<dbReference type="InterPro" id="IPR052448">
    <property type="entry name" value="DnaJ_C16_autophagy_reg"/>
</dbReference>
<evidence type="ECO:0000256" key="1">
    <source>
        <dbReference type="ARBA" id="ARBA00004163"/>
    </source>
</evidence>
<name>A0A7R9LDG2_9ACAR</name>
<dbReference type="PANTHER" id="PTHR44303">
    <property type="entry name" value="DNAJ HOMOLOG SUBFAMILY C MEMBER 16"/>
    <property type="match status" value="1"/>
</dbReference>
<gene>
    <name evidence="8" type="ORF">OSB1V03_LOCUS17496</name>
</gene>
<feature type="signal peptide" evidence="6">
    <location>
        <begin position="1"/>
        <end position="23"/>
    </location>
</feature>
<dbReference type="Pfam" id="PF00226">
    <property type="entry name" value="DnaJ"/>
    <property type="match status" value="1"/>
</dbReference>
<dbReference type="Pfam" id="PF00085">
    <property type="entry name" value="Thioredoxin"/>
    <property type="match status" value="1"/>
</dbReference>
<dbReference type="InterPro" id="IPR036869">
    <property type="entry name" value="J_dom_sf"/>
</dbReference>
<evidence type="ECO:0000256" key="5">
    <source>
        <dbReference type="ARBA" id="ARBA00035043"/>
    </source>
</evidence>
<evidence type="ECO:0000313" key="8">
    <source>
        <dbReference type="EMBL" id="CAD7638696.1"/>
    </source>
</evidence>
<sequence length="501" mass="58633">MHLFVHLMSIVVTIGTTIRTTDAYNPYEVLNITRTASIPEIKKSYRLLAKLLHPDRNKEKSAENKFIELNKAYELLMDPERRVLYDKSGVTEDTPNFRSRPDYSSFKRFDFDPFDTYTFTSGSGGQQYHFNFNAPNTYHKMTITARAYENNVIPASHSRPYLILFYGDLCFACLQMETYWQKIVTDLEPLGVGFATIHSQHESKLARKLSVQTLPYIMSLVEGEPRAYREPQISLPNIVEFIRKSLPKDLVQEVTDSNYEQFLNGWHDNRVRTLFVTEESNIRLRYQLIAYEFRERIAFAHVTGNEASRQILTRYRVDPKMNSMLIFNEDITRTTATLSVFELKPQLMRDVLESNKFLLLPRLASQAMFDQLCPTESVRSRRRLCVVLVTNNRPEHEPKREAMREYMRENNYPKERFRFMYLYEEKQPEFVKALTVASNAPPAASLTGPTLQVVVLWRRQSDRVFYEWLPNGWDIGDSKRANETKANLNTLLTKLVQNTEE</sequence>
<evidence type="ECO:0000256" key="2">
    <source>
        <dbReference type="ARBA" id="ARBA00020921"/>
    </source>
</evidence>
<comment type="function">
    <text evidence="4">Plays an important role in regulating the size of autophagosomes during the formation process.</text>
</comment>
<dbReference type="OrthoDB" id="10065037at2759"/>
<dbReference type="GO" id="GO:0005789">
    <property type="term" value="C:endoplasmic reticulum membrane"/>
    <property type="evidence" value="ECO:0007669"/>
    <property type="project" value="UniProtKB-SubCell"/>
</dbReference>
<evidence type="ECO:0000259" key="7">
    <source>
        <dbReference type="PROSITE" id="PS50076"/>
    </source>
</evidence>
<dbReference type="AlphaFoldDB" id="A0A7R9LDG2"/>
<comment type="subcellular location">
    <subcellularLocation>
        <location evidence="1">Endoplasmic reticulum membrane</location>
        <topology evidence="1">Single-pass type IV membrane protein</topology>
    </subcellularLocation>
</comment>
<dbReference type="SMART" id="SM00271">
    <property type="entry name" value="DnaJ"/>
    <property type="match status" value="1"/>
</dbReference>
<keyword evidence="9" id="KW-1185">Reference proteome</keyword>
<dbReference type="EMBL" id="OC875784">
    <property type="protein sequence ID" value="CAD7638696.1"/>
    <property type="molecule type" value="Genomic_DNA"/>
</dbReference>
<dbReference type="PROSITE" id="PS00636">
    <property type="entry name" value="DNAJ_1"/>
    <property type="match status" value="1"/>
</dbReference>
<accession>A0A7R9LDG2</accession>
<dbReference type="SUPFAM" id="SSF46565">
    <property type="entry name" value="Chaperone J-domain"/>
    <property type="match status" value="1"/>
</dbReference>
<dbReference type="SUPFAM" id="SSF52833">
    <property type="entry name" value="Thioredoxin-like"/>
    <property type="match status" value="1"/>
</dbReference>
<feature type="non-terminal residue" evidence="8">
    <location>
        <position position="1"/>
    </location>
</feature>
<dbReference type="Gene3D" id="3.40.30.10">
    <property type="entry name" value="Glutaredoxin"/>
    <property type="match status" value="1"/>
</dbReference>
<dbReference type="CDD" id="cd06257">
    <property type="entry name" value="DnaJ"/>
    <property type="match status" value="1"/>
</dbReference>
<dbReference type="InterPro" id="IPR001623">
    <property type="entry name" value="DnaJ_domain"/>
</dbReference>
<dbReference type="Proteomes" id="UP000759131">
    <property type="component" value="Unassembled WGS sequence"/>
</dbReference>
<dbReference type="InterPro" id="IPR018253">
    <property type="entry name" value="DnaJ_domain_CS"/>
</dbReference>
<feature type="chain" id="PRO_5035591994" description="DnaJ homolog subfamily C member 16" evidence="6">
    <location>
        <begin position="24"/>
        <end position="501"/>
    </location>
</feature>
<evidence type="ECO:0000256" key="4">
    <source>
        <dbReference type="ARBA" id="ARBA00035002"/>
    </source>
</evidence>
<dbReference type="PROSITE" id="PS50076">
    <property type="entry name" value="DNAJ_2"/>
    <property type="match status" value="1"/>
</dbReference>
<proteinExistence type="predicted"/>
<dbReference type="Gene3D" id="1.10.287.110">
    <property type="entry name" value="DnaJ domain"/>
    <property type="match status" value="1"/>
</dbReference>
<dbReference type="InterPro" id="IPR036249">
    <property type="entry name" value="Thioredoxin-like_sf"/>
</dbReference>
<evidence type="ECO:0000256" key="6">
    <source>
        <dbReference type="SAM" id="SignalP"/>
    </source>
</evidence>
<evidence type="ECO:0000313" key="9">
    <source>
        <dbReference type="Proteomes" id="UP000759131"/>
    </source>
</evidence>
<keyword evidence="6" id="KW-0732">Signal</keyword>
<protein>
    <recommendedName>
        <fullName evidence="2">DnaJ homolog subfamily C member 16</fullName>
    </recommendedName>
    <alternativeName>
        <fullName evidence="5">Endoplasmic reticulum DNA J domain-containing protein 8</fullName>
    </alternativeName>
</protein>
<dbReference type="PRINTS" id="PR00625">
    <property type="entry name" value="JDOMAIN"/>
</dbReference>
<organism evidence="8">
    <name type="scientific">Medioppia subpectinata</name>
    <dbReference type="NCBI Taxonomy" id="1979941"/>
    <lineage>
        <taxon>Eukaryota</taxon>
        <taxon>Metazoa</taxon>
        <taxon>Ecdysozoa</taxon>
        <taxon>Arthropoda</taxon>
        <taxon>Chelicerata</taxon>
        <taxon>Arachnida</taxon>
        <taxon>Acari</taxon>
        <taxon>Acariformes</taxon>
        <taxon>Sarcoptiformes</taxon>
        <taxon>Oribatida</taxon>
        <taxon>Brachypylina</taxon>
        <taxon>Oppioidea</taxon>
        <taxon>Oppiidae</taxon>
        <taxon>Medioppia</taxon>
    </lineage>
</organism>
<reference evidence="8" key="1">
    <citation type="submission" date="2020-11" db="EMBL/GenBank/DDBJ databases">
        <authorList>
            <person name="Tran Van P."/>
        </authorList>
    </citation>
    <scope>NUCLEOTIDE SEQUENCE</scope>
</reference>
<dbReference type="GO" id="GO:0006914">
    <property type="term" value="P:autophagy"/>
    <property type="evidence" value="ECO:0007669"/>
    <property type="project" value="UniProtKB-KW"/>
</dbReference>
<evidence type="ECO:0000256" key="3">
    <source>
        <dbReference type="ARBA" id="ARBA00023006"/>
    </source>
</evidence>
<dbReference type="InterPro" id="IPR013766">
    <property type="entry name" value="Thioredoxin_domain"/>
</dbReference>
<keyword evidence="3" id="KW-0072">Autophagy</keyword>